<organism evidence="2 3">
    <name type="scientific">Nocardiopsis alborubida</name>
    <dbReference type="NCBI Taxonomy" id="146802"/>
    <lineage>
        <taxon>Bacteria</taxon>
        <taxon>Bacillati</taxon>
        <taxon>Actinomycetota</taxon>
        <taxon>Actinomycetes</taxon>
        <taxon>Streptosporangiales</taxon>
        <taxon>Nocardiopsidaceae</taxon>
        <taxon>Nocardiopsis</taxon>
    </lineage>
</organism>
<feature type="transmembrane region" description="Helical" evidence="1">
    <location>
        <begin position="12"/>
        <end position="30"/>
    </location>
</feature>
<keyword evidence="3" id="KW-1185">Reference proteome</keyword>
<dbReference type="EMBL" id="JAAXPG010000009">
    <property type="protein sequence ID" value="NKY98350.1"/>
    <property type="molecule type" value="Genomic_DNA"/>
</dbReference>
<evidence type="ECO:0000313" key="2">
    <source>
        <dbReference type="EMBL" id="NKY98350.1"/>
    </source>
</evidence>
<dbReference type="RefSeq" id="WP_061079638.1">
    <property type="nucleotide sequence ID" value="NZ_JAAXPG010000009.1"/>
</dbReference>
<keyword evidence="1" id="KW-0812">Transmembrane</keyword>
<name>A0A7X6RPZ1_9ACTN</name>
<keyword evidence="1" id="KW-1133">Transmembrane helix</keyword>
<feature type="transmembrane region" description="Helical" evidence="1">
    <location>
        <begin position="67"/>
        <end position="85"/>
    </location>
</feature>
<proteinExistence type="predicted"/>
<protein>
    <submittedName>
        <fullName evidence="2">Uncharacterized protein</fullName>
    </submittedName>
</protein>
<reference evidence="2 3" key="1">
    <citation type="submission" date="2020-04" db="EMBL/GenBank/DDBJ databases">
        <title>MicrobeNet Type strains.</title>
        <authorList>
            <person name="Nicholson A.C."/>
        </authorList>
    </citation>
    <scope>NUCLEOTIDE SEQUENCE [LARGE SCALE GENOMIC DNA]</scope>
    <source>
        <strain evidence="2 3">ATCC 23612</strain>
    </source>
</reference>
<accession>A0A7X6RPZ1</accession>
<dbReference type="Proteomes" id="UP000553209">
    <property type="component" value="Unassembled WGS sequence"/>
</dbReference>
<keyword evidence="1" id="KW-0472">Membrane</keyword>
<feature type="transmembrane region" description="Helical" evidence="1">
    <location>
        <begin position="42"/>
        <end position="60"/>
    </location>
</feature>
<comment type="caution">
    <text evidence="2">The sequence shown here is derived from an EMBL/GenBank/DDBJ whole genome shotgun (WGS) entry which is preliminary data.</text>
</comment>
<sequence>MPRSDYPPPSRARLLLAALVLAAFAALLALRIHHWGRLDQTALFYVGLPATIALLVVLTVRARSAMGVTMAATTLCLALAGPLLGEGMVCLLIAAPLVYGVVAVVTWTAGALVAWRDRSRHALLAVPLLFVLALEGVAGTSLLPREGRGEGHALVPATAHDVAAALAAPPSYAAPDALFLRVVPFPEPVSASGEGLDVGDTRLVRFTPRRTLEFGAEPTPRHMELRITESEVREDGGRVVFDVVEDTAFANWMDMRAAEAVWHTEGDGTRLAWSIDYERTYEPSWYFGPIQSYATDLAAGYLAATFGTAALEGSR</sequence>
<feature type="transmembrane region" description="Helical" evidence="1">
    <location>
        <begin position="122"/>
        <end position="143"/>
    </location>
</feature>
<evidence type="ECO:0000313" key="3">
    <source>
        <dbReference type="Proteomes" id="UP000553209"/>
    </source>
</evidence>
<feature type="transmembrane region" description="Helical" evidence="1">
    <location>
        <begin position="91"/>
        <end position="115"/>
    </location>
</feature>
<gene>
    <name evidence="2" type="ORF">HGB44_11900</name>
</gene>
<dbReference type="AlphaFoldDB" id="A0A7X6RPZ1"/>
<evidence type="ECO:0000256" key="1">
    <source>
        <dbReference type="SAM" id="Phobius"/>
    </source>
</evidence>